<name>A0A4C1WW62_EUMVA</name>
<dbReference type="EMBL" id="BGZK01000643">
    <property type="protein sequence ID" value="GBP54304.1"/>
    <property type="molecule type" value="Genomic_DNA"/>
</dbReference>
<dbReference type="AlphaFoldDB" id="A0A4C1WW62"/>
<evidence type="ECO:0000313" key="2">
    <source>
        <dbReference type="Proteomes" id="UP000299102"/>
    </source>
</evidence>
<keyword evidence="2" id="KW-1185">Reference proteome</keyword>
<comment type="caution">
    <text evidence="1">The sequence shown here is derived from an EMBL/GenBank/DDBJ whole genome shotgun (WGS) entry which is preliminary data.</text>
</comment>
<proteinExistence type="predicted"/>
<evidence type="ECO:0000313" key="1">
    <source>
        <dbReference type="EMBL" id="GBP54304.1"/>
    </source>
</evidence>
<reference evidence="1 2" key="1">
    <citation type="journal article" date="2019" name="Commun. Biol.">
        <title>The bagworm genome reveals a unique fibroin gene that provides high tensile strength.</title>
        <authorList>
            <person name="Kono N."/>
            <person name="Nakamura H."/>
            <person name="Ohtoshi R."/>
            <person name="Tomita M."/>
            <person name="Numata K."/>
            <person name="Arakawa K."/>
        </authorList>
    </citation>
    <scope>NUCLEOTIDE SEQUENCE [LARGE SCALE GENOMIC DNA]</scope>
</reference>
<dbReference type="Proteomes" id="UP000299102">
    <property type="component" value="Unassembled WGS sequence"/>
</dbReference>
<gene>
    <name evidence="1" type="ORF">EVAR_32651_1</name>
</gene>
<protein>
    <submittedName>
        <fullName evidence="1">Uncharacterized protein</fullName>
    </submittedName>
</protein>
<sequence length="98" mass="10890">MKTAQNLGKILQKRNGNKNEITTEDYCLDCENETAVEVVQPRAGMRPSCGLESPLPAAAPRSAAIARDRFLRNLTVLSAPRVVDHRLSPLRSLREYSI</sequence>
<organism evidence="1 2">
    <name type="scientific">Eumeta variegata</name>
    <name type="common">Bagworm moth</name>
    <name type="synonym">Eumeta japonica</name>
    <dbReference type="NCBI Taxonomy" id="151549"/>
    <lineage>
        <taxon>Eukaryota</taxon>
        <taxon>Metazoa</taxon>
        <taxon>Ecdysozoa</taxon>
        <taxon>Arthropoda</taxon>
        <taxon>Hexapoda</taxon>
        <taxon>Insecta</taxon>
        <taxon>Pterygota</taxon>
        <taxon>Neoptera</taxon>
        <taxon>Endopterygota</taxon>
        <taxon>Lepidoptera</taxon>
        <taxon>Glossata</taxon>
        <taxon>Ditrysia</taxon>
        <taxon>Tineoidea</taxon>
        <taxon>Psychidae</taxon>
        <taxon>Oiketicinae</taxon>
        <taxon>Eumeta</taxon>
    </lineage>
</organism>
<accession>A0A4C1WW62</accession>